<evidence type="ECO:0000313" key="2">
    <source>
        <dbReference type="Proteomes" id="UP001305414"/>
    </source>
</evidence>
<gene>
    <name evidence="1" type="ORF">RRF57_000422</name>
</gene>
<comment type="caution">
    <text evidence="1">The sequence shown here is derived from an EMBL/GenBank/DDBJ whole genome shotgun (WGS) entry which is preliminary data.</text>
</comment>
<organism evidence="1 2">
    <name type="scientific">Xylaria bambusicola</name>
    <dbReference type="NCBI Taxonomy" id="326684"/>
    <lineage>
        <taxon>Eukaryota</taxon>
        <taxon>Fungi</taxon>
        <taxon>Dikarya</taxon>
        <taxon>Ascomycota</taxon>
        <taxon>Pezizomycotina</taxon>
        <taxon>Sordariomycetes</taxon>
        <taxon>Xylariomycetidae</taxon>
        <taxon>Xylariales</taxon>
        <taxon>Xylariaceae</taxon>
        <taxon>Xylaria</taxon>
    </lineage>
</organism>
<evidence type="ECO:0000313" key="1">
    <source>
        <dbReference type="EMBL" id="KAK5624707.1"/>
    </source>
</evidence>
<dbReference type="Proteomes" id="UP001305414">
    <property type="component" value="Unassembled WGS sequence"/>
</dbReference>
<sequence>MVSTRKIRALIAQLRMLSGGFYLGNLRSNSRIFSKLGRSISSFLCQVLGFRQRLFNTIAELNKVTLANKTR</sequence>
<dbReference type="AlphaFoldDB" id="A0AAN7YZM4"/>
<keyword evidence="2" id="KW-1185">Reference proteome</keyword>
<name>A0AAN7YZM4_9PEZI</name>
<dbReference type="EMBL" id="JAWHQM010000001">
    <property type="protein sequence ID" value="KAK5624707.1"/>
    <property type="molecule type" value="Genomic_DNA"/>
</dbReference>
<accession>A0AAN7YZM4</accession>
<reference evidence="1 2" key="1">
    <citation type="submission" date="2023-10" db="EMBL/GenBank/DDBJ databases">
        <title>Draft genome sequence of Xylaria bambusicola isolate GMP-LS, the root and basal stem rot pathogen of sugarcane in Indonesia.</title>
        <authorList>
            <person name="Selvaraj P."/>
            <person name="Muralishankar V."/>
            <person name="Muruganantham S."/>
            <person name="Sp S."/>
            <person name="Haryani S."/>
            <person name="Lau K.J.X."/>
            <person name="Naqvi N.I."/>
        </authorList>
    </citation>
    <scope>NUCLEOTIDE SEQUENCE [LARGE SCALE GENOMIC DNA]</scope>
    <source>
        <strain evidence="1">GMP-LS</strain>
    </source>
</reference>
<protein>
    <submittedName>
        <fullName evidence="1">Uncharacterized protein</fullName>
    </submittedName>
</protein>
<proteinExistence type="predicted"/>